<feature type="chain" id="PRO_5046523758" description="SH3 domain-containing protein" evidence="2">
    <location>
        <begin position="25"/>
        <end position="340"/>
    </location>
</feature>
<evidence type="ECO:0000313" key="3">
    <source>
        <dbReference type="EMBL" id="QXE89486.1"/>
    </source>
</evidence>
<evidence type="ECO:0000256" key="1">
    <source>
        <dbReference type="SAM" id="MobiDB-lite"/>
    </source>
</evidence>
<feature type="region of interest" description="Disordered" evidence="1">
    <location>
        <begin position="306"/>
        <end position="340"/>
    </location>
</feature>
<proteinExistence type="predicted"/>
<gene>
    <name evidence="3" type="ORF">KP001_13640</name>
</gene>
<feature type="compositionally biased region" description="Low complexity" evidence="1">
    <location>
        <begin position="320"/>
        <end position="334"/>
    </location>
</feature>
<evidence type="ECO:0000313" key="4">
    <source>
        <dbReference type="Proteomes" id="UP000683559"/>
    </source>
</evidence>
<evidence type="ECO:0000256" key="2">
    <source>
        <dbReference type="SAM" id="SignalP"/>
    </source>
</evidence>
<dbReference type="EMBL" id="CP077683">
    <property type="protein sequence ID" value="QXE89486.1"/>
    <property type="molecule type" value="Genomic_DNA"/>
</dbReference>
<keyword evidence="2" id="KW-0732">Signal</keyword>
<dbReference type="RefSeq" id="WP_217286165.1">
    <property type="nucleotide sequence ID" value="NZ_CP077683.1"/>
</dbReference>
<accession>A0ABX8LDU9</accession>
<organism evidence="3 4">
    <name type="scientific">Geomonas subterranea</name>
    <dbReference type="NCBI Taxonomy" id="2847989"/>
    <lineage>
        <taxon>Bacteria</taxon>
        <taxon>Pseudomonadati</taxon>
        <taxon>Thermodesulfobacteriota</taxon>
        <taxon>Desulfuromonadia</taxon>
        <taxon>Geobacterales</taxon>
        <taxon>Geobacteraceae</taxon>
        <taxon>Geomonas</taxon>
    </lineage>
</organism>
<dbReference type="Proteomes" id="UP000683559">
    <property type="component" value="Chromosome"/>
</dbReference>
<protein>
    <recommendedName>
        <fullName evidence="5">SH3 domain-containing protein</fullName>
    </recommendedName>
</protein>
<keyword evidence="4" id="KW-1185">Reference proteome</keyword>
<feature type="signal peptide" evidence="2">
    <location>
        <begin position="1"/>
        <end position="24"/>
    </location>
</feature>
<evidence type="ECO:0008006" key="5">
    <source>
        <dbReference type="Google" id="ProtNLM"/>
    </source>
</evidence>
<name>A0ABX8LDU9_9BACT</name>
<sequence>MKKWMLNVVTATVLTLSSSLPVLAETAWWLEPGILVEADEAVTPPGAAGQPLTVTTANNSLSTAKGLKAGGGPADGVIVTGMKSWYVVAADDGPGYIRIGSTGPLLIEDAIAVPGNDSVPGVWSRKSVAPQKGAKLVETSMISVTDLARIRKVRRGFIRLSTDSTTPVAYRISFVSELPESRVGSAYGPGSAASQYILALANGGPLNDLYRATRTRYTKEQAMGLREKLFGKTGIPSLFFRVHEKDPSVDPNLTEGMPVQHIILSDDQSRQWAFVIRCEQRDGLWVVADARKDPDLTEQEVAAIVRRDREAGGNFRSGETAGPGSAPAAKPPAATRRRGK</sequence>
<reference evidence="3 4" key="1">
    <citation type="submission" date="2021-06" db="EMBL/GenBank/DDBJ databases">
        <title>Gemonas diversity in paddy soil.</title>
        <authorList>
            <person name="Liu G."/>
        </authorList>
    </citation>
    <scope>NUCLEOTIDE SEQUENCE [LARGE SCALE GENOMIC DNA]</scope>
    <source>
        <strain evidence="3 4">RG2</strain>
    </source>
</reference>